<dbReference type="PROSITE" id="PS50096">
    <property type="entry name" value="IQ"/>
    <property type="match status" value="1"/>
</dbReference>
<accession>A0A669PBQ8</accession>
<evidence type="ECO:0000256" key="2">
    <source>
        <dbReference type="ARBA" id="ARBA00004611"/>
    </source>
</evidence>
<dbReference type="Ensembl" id="ENSPCLT00000008745.1">
    <property type="protein sequence ID" value="ENSPCLP00000006367.1"/>
    <property type="gene ID" value="ENSPCLG00000005312.1"/>
</dbReference>
<dbReference type="Gene3D" id="1.20.5.190">
    <property type="match status" value="1"/>
</dbReference>
<evidence type="ECO:0000256" key="4">
    <source>
        <dbReference type="ARBA" id="ARBA00021752"/>
    </source>
</evidence>
<comment type="similarity">
    <text evidence="3">Belongs to the DRC10 family.</text>
</comment>
<dbReference type="InterPro" id="IPR000048">
    <property type="entry name" value="IQ_motif_EF-hand-BS"/>
</dbReference>
<name>A0A669PBQ8_PHACC</name>
<feature type="coiled-coil region" evidence="12">
    <location>
        <begin position="45"/>
        <end position="86"/>
    </location>
</feature>
<dbReference type="PANTHER" id="PTHR31598">
    <property type="entry name" value="IQ DOMAIN-CONTAINING PROTEIN D"/>
    <property type="match status" value="1"/>
</dbReference>
<comment type="subunit">
    <text evidence="11">Component of the nexin-dynein regulatory complex (N-DRC). Interacts with CFAP52.</text>
</comment>
<comment type="subcellular location">
    <subcellularLocation>
        <location evidence="2">Cytoplasm</location>
        <location evidence="2">Cytoskeleton</location>
        <location evidence="2">Flagellum axoneme</location>
    </subcellularLocation>
</comment>
<dbReference type="Proteomes" id="UP000472261">
    <property type="component" value="Unplaced"/>
</dbReference>
<reference evidence="13" key="1">
    <citation type="submission" date="2025-08" db="UniProtKB">
        <authorList>
            <consortium name="Ensembl"/>
        </authorList>
    </citation>
    <scope>IDENTIFICATION</scope>
</reference>
<keyword evidence="8" id="KW-0206">Cytoskeleton</keyword>
<proteinExistence type="inferred from homology"/>
<dbReference type="InterPro" id="IPR042815">
    <property type="entry name" value="DRC10"/>
</dbReference>
<evidence type="ECO:0000256" key="8">
    <source>
        <dbReference type="ARBA" id="ARBA00023212"/>
    </source>
</evidence>
<keyword evidence="5" id="KW-0963">Cytoplasm</keyword>
<protein>
    <recommendedName>
        <fullName evidence="4">Dynein regulatory complex protein 10</fullName>
    </recommendedName>
    <alternativeName>
        <fullName evidence="10">IQ domain-containing protein D</fullName>
    </alternativeName>
</protein>
<evidence type="ECO:0000313" key="14">
    <source>
        <dbReference type="Proteomes" id="UP000472261"/>
    </source>
</evidence>
<evidence type="ECO:0000256" key="10">
    <source>
        <dbReference type="ARBA" id="ARBA00032180"/>
    </source>
</evidence>
<evidence type="ECO:0000313" key="13">
    <source>
        <dbReference type="Ensembl" id="ENSPCLP00000006367.1"/>
    </source>
</evidence>
<keyword evidence="7" id="KW-0969">Cilium</keyword>
<evidence type="ECO:0000256" key="12">
    <source>
        <dbReference type="SAM" id="Coils"/>
    </source>
</evidence>
<keyword evidence="9" id="KW-0966">Cell projection</keyword>
<keyword evidence="6" id="KW-0282">Flagellum</keyword>
<evidence type="ECO:0000256" key="9">
    <source>
        <dbReference type="ARBA" id="ARBA00023273"/>
    </source>
</evidence>
<evidence type="ECO:0000256" key="5">
    <source>
        <dbReference type="ARBA" id="ARBA00022490"/>
    </source>
</evidence>
<dbReference type="Pfam" id="PF00612">
    <property type="entry name" value="IQ"/>
    <property type="match status" value="1"/>
</dbReference>
<organism evidence="13 14">
    <name type="scientific">Phasianus colchicus</name>
    <name type="common">Common pheasant</name>
    <dbReference type="NCBI Taxonomy" id="9054"/>
    <lineage>
        <taxon>Eukaryota</taxon>
        <taxon>Metazoa</taxon>
        <taxon>Chordata</taxon>
        <taxon>Craniata</taxon>
        <taxon>Vertebrata</taxon>
        <taxon>Euteleostomi</taxon>
        <taxon>Archelosauria</taxon>
        <taxon>Archosauria</taxon>
        <taxon>Dinosauria</taxon>
        <taxon>Saurischia</taxon>
        <taxon>Theropoda</taxon>
        <taxon>Coelurosauria</taxon>
        <taxon>Aves</taxon>
        <taxon>Neognathae</taxon>
        <taxon>Galloanserae</taxon>
        <taxon>Galliformes</taxon>
        <taxon>Phasianidae</taxon>
        <taxon>Phasianinae</taxon>
        <taxon>Phasianus</taxon>
    </lineage>
</organism>
<dbReference type="SMART" id="SM00015">
    <property type="entry name" value="IQ"/>
    <property type="match status" value="1"/>
</dbReference>
<sequence>MILAALETRQASSNKDNMIKDLKNSMEVLDECSKNNILQVKQEGEKQQKEELRASQARCARLQQDIQQLEEQLNKQVLEHRASELALRKRKCRVETEILNWVQAYDTDMAEKQAEFEEVHAAYTKEKAELSLLMEKHAVLLQEYSQIEEERRINEEKKKQALEKLAVMTRAATRIQAFWRGYLIRSIFKPKKKKKKGKGKGKDKKEKK</sequence>
<comment type="function">
    <text evidence="1">Component of the nexin-dynein regulatory complex (N-DRC), a key regulator of ciliary/flagellar motility which maintains the alignment and integrity of the distal axoneme and regulates microtubule sliding in motile axonemes.</text>
</comment>
<dbReference type="AlphaFoldDB" id="A0A669PBQ8"/>
<evidence type="ECO:0000256" key="11">
    <source>
        <dbReference type="ARBA" id="ARBA00046836"/>
    </source>
</evidence>
<evidence type="ECO:0000256" key="3">
    <source>
        <dbReference type="ARBA" id="ARBA00009071"/>
    </source>
</evidence>
<evidence type="ECO:0000256" key="6">
    <source>
        <dbReference type="ARBA" id="ARBA00022846"/>
    </source>
</evidence>
<keyword evidence="14" id="KW-1185">Reference proteome</keyword>
<feature type="coiled-coil region" evidence="12">
    <location>
        <begin position="130"/>
        <end position="164"/>
    </location>
</feature>
<reference evidence="13" key="2">
    <citation type="submission" date="2025-09" db="UniProtKB">
        <authorList>
            <consortium name="Ensembl"/>
        </authorList>
    </citation>
    <scope>IDENTIFICATION</scope>
</reference>
<evidence type="ECO:0000256" key="7">
    <source>
        <dbReference type="ARBA" id="ARBA00023069"/>
    </source>
</evidence>
<dbReference type="PANTHER" id="PTHR31598:SF1">
    <property type="entry name" value="DYNEIN REGULATORY COMPLEX PROTEIN 10"/>
    <property type="match status" value="1"/>
</dbReference>
<evidence type="ECO:0000256" key="1">
    <source>
        <dbReference type="ARBA" id="ARBA00003029"/>
    </source>
</evidence>
<keyword evidence="12" id="KW-0175">Coiled coil</keyword>